<evidence type="ECO:0000313" key="3">
    <source>
        <dbReference type="Proteomes" id="UP000422569"/>
    </source>
</evidence>
<dbReference type="RefSeq" id="WP_016917849.1">
    <property type="nucleotide sequence ID" value="NZ_CP044331.1"/>
</dbReference>
<sequence>MIELLKAPRLDLLLALAAVLASAPVIAAIDLRDYDNDLMRDLDKTVKYFEPDITAQNSDAAREDAQVLLDGFKYTESYFTKKGAADAVEISRKGVKVVNDVLANVDANNFDAAAAAARETPNLCKSCHDIYKPRLAR</sequence>
<organism evidence="2 3">
    <name type="scientific">Methylocystis parvus</name>
    <dbReference type="NCBI Taxonomy" id="134"/>
    <lineage>
        <taxon>Bacteria</taxon>
        <taxon>Pseudomonadati</taxon>
        <taxon>Pseudomonadota</taxon>
        <taxon>Alphaproteobacteria</taxon>
        <taxon>Hyphomicrobiales</taxon>
        <taxon>Methylocystaceae</taxon>
        <taxon>Methylocystis</taxon>
    </lineage>
</organism>
<keyword evidence="3" id="KW-1185">Reference proteome</keyword>
<reference evidence="2 3" key="1">
    <citation type="submission" date="2019-09" db="EMBL/GenBank/DDBJ databases">
        <title>Isolation and complete genome sequencing of Methylocystis species.</title>
        <authorList>
            <person name="Rumah B.L."/>
            <person name="Stead C.E."/>
            <person name="Stevens B.C."/>
            <person name="Minton N.P."/>
            <person name="Grosse-Honebrink A."/>
            <person name="Zhang Y."/>
        </authorList>
    </citation>
    <scope>NUCLEOTIDE SEQUENCE [LARGE SCALE GENOMIC DNA]</scope>
    <source>
        <strain evidence="2 3">BRCS2</strain>
    </source>
</reference>
<dbReference type="AlphaFoldDB" id="A0A6B8M612"/>
<dbReference type="KEGG" id="mpar:F7D14_10090"/>
<keyword evidence="1" id="KW-0732">Signal</keyword>
<dbReference type="GO" id="GO:0009055">
    <property type="term" value="F:electron transfer activity"/>
    <property type="evidence" value="ECO:0007669"/>
    <property type="project" value="InterPro"/>
</dbReference>
<protein>
    <recommendedName>
        <fullName evidence="4">Cytochrome c</fullName>
    </recommendedName>
</protein>
<proteinExistence type="predicted"/>
<dbReference type="GO" id="GO:0020037">
    <property type="term" value="F:heme binding"/>
    <property type="evidence" value="ECO:0007669"/>
    <property type="project" value="InterPro"/>
</dbReference>
<evidence type="ECO:0008006" key="4">
    <source>
        <dbReference type="Google" id="ProtNLM"/>
    </source>
</evidence>
<dbReference type="Proteomes" id="UP000422569">
    <property type="component" value="Chromosome"/>
</dbReference>
<dbReference type="EMBL" id="CP044331">
    <property type="protein sequence ID" value="QGM97785.1"/>
    <property type="molecule type" value="Genomic_DNA"/>
</dbReference>
<dbReference type="SUPFAM" id="SSF47175">
    <property type="entry name" value="Cytochromes"/>
    <property type="match status" value="1"/>
</dbReference>
<evidence type="ECO:0000256" key="1">
    <source>
        <dbReference type="SAM" id="SignalP"/>
    </source>
</evidence>
<feature type="chain" id="PRO_5025508201" description="Cytochrome c" evidence="1">
    <location>
        <begin position="28"/>
        <end position="137"/>
    </location>
</feature>
<dbReference type="GO" id="GO:0005506">
    <property type="term" value="F:iron ion binding"/>
    <property type="evidence" value="ECO:0007669"/>
    <property type="project" value="InterPro"/>
</dbReference>
<evidence type="ECO:0000313" key="2">
    <source>
        <dbReference type="EMBL" id="QGM97785.1"/>
    </source>
</evidence>
<feature type="signal peptide" evidence="1">
    <location>
        <begin position="1"/>
        <end position="27"/>
    </location>
</feature>
<accession>A0A6B8M612</accession>
<dbReference type="GO" id="GO:0022900">
    <property type="term" value="P:electron transport chain"/>
    <property type="evidence" value="ECO:0007669"/>
    <property type="project" value="InterPro"/>
</dbReference>
<dbReference type="InterPro" id="IPR010980">
    <property type="entry name" value="Cyt_c/b562"/>
</dbReference>
<gene>
    <name evidence="2" type="ORF">F7D14_10090</name>
</gene>
<name>A0A6B8M612_9HYPH</name>